<evidence type="ECO:0000313" key="11">
    <source>
        <dbReference type="Proteomes" id="UP001055167"/>
    </source>
</evidence>
<dbReference type="PANTHER" id="PTHR30193">
    <property type="entry name" value="ABC TRANSPORTER PERMEASE PROTEIN"/>
    <property type="match status" value="1"/>
</dbReference>
<dbReference type="EMBL" id="BPQH01000034">
    <property type="protein sequence ID" value="GJD53662.1"/>
    <property type="molecule type" value="Genomic_DNA"/>
</dbReference>
<evidence type="ECO:0000256" key="8">
    <source>
        <dbReference type="SAM" id="MobiDB-lite"/>
    </source>
</evidence>
<keyword evidence="6 7" id="KW-0472">Membrane</keyword>
<feature type="transmembrane region" description="Helical" evidence="7">
    <location>
        <begin position="139"/>
        <end position="159"/>
    </location>
</feature>
<comment type="caution">
    <text evidence="10">The sequence shown here is derived from an EMBL/GenBank/DDBJ whole genome shotgun (WGS) entry which is preliminary data.</text>
</comment>
<organism evidence="10 11">
    <name type="scientific">Methylobacterium crusticola</name>
    <dbReference type="NCBI Taxonomy" id="1697972"/>
    <lineage>
        <taxon>Bacteria</taxon>
        <taxon>Pseudomonadati</taxon>
        <taxon>Pseudomonadota</taxon>
        <taxon>Alphaproteobacteria</taxon>
        <taxon>Hyphomicrobiales</taxon>
        <taxon>Methylobacteriaceae</taxon>
        <taxon>Methylobacterium</taxon>
    </lineage>
</organism>
<dbReference type="Pfam" id="PF00528">
    <property type="entry name" value="BPD_transp_1"/>
    <property type="match status" value="1"/>
</dbReference>
<dbReference type="InterPro" id="IPR035906">
    <property type="entry name" value="MetI-like_sf"/>
</dbReference>
<proteinExistence type="inferred from homology"/>
<feature type="domain" description="ABC transmembrane type-1" evidence="9">
    <location>
        <begin position="102"/>
        <end position="318"/>
    </location>
</feature>
<evidence type="ECO:0000256" key="5">
    <source>
        <dbReference type="ARBA" id="ARBA00022989"/>
    </source>
</evidence>
<feature type="region of interest" description="Disordered" evidence="8">
    <location>
        <begin position="1"/>
        <end position="35"/>
    </location>
</feature>
<protein>
    <submittedName>
        <fullName evidence="10">Lactose transport system permease protein LacF</fullName>
    </submittedName>
</protein>
<reference evidence="10" key="1">
    <citation type="journal article" date="2021" name="Front. Microbiol.">
        <title>Comprehensive Comparative Genomics and Phenotyping of Methylobacterium Species.</title>
        <authorList>
            <person name="Alessa O."/>
            <person name="Ogura Y."/>
            <person name="Fujitani Y."/>
            <person name="Takami H."/>
            <person name="Hayashi T."/>
            <person name="Sahin N."/>
            <person name="Tani A."/>
        </authorList>
    </citation>
    <scope>NUCLEOTIDE SEQUENCE</scope>
    <source>
        <strain evidence="10">KCTC 52305</strain>
    </source>
</reference>
<comment type="subcellular location">
    <subcellularLocation>
        <location evidence="1 7">Cell membrane</location>
        <topology evidence="1 7">Multi-pass membrane protein</topology>
    </subcellularLocation>
</comment>
<dbReference type="PROSITE" id="PS50928">
    <property type="entry name" value="ABC_TM1"/>
    <property type="match status" value="1"/>
</dbReference>
<keyword evidence="2 7" id="KW-0813">Transport</keyword>
<dbReference type="InterPro" id="IPR051393">
    <property type="entry name" value="ABC_transporter_permease"/>
</dbReference>
<evidence type="ECO:0000259" key="9">
    <source>
        <dbReference type="PROSITE" id="PS50928"/>
    </source>
</evidence>
<evidence type="ECO:0000256" key="4">
    <source>
        <dbReference type="ARBA" id="ARBA00022692"/>
    </source>
</evidence>
<dbReference type="Gene3D" id="1.10.3720.10">
    <property type="entry name" value="MetI-like"/>
    <property type="match status" value="1"/>
</dbReference>
<sequence length="330" mass="36194">MTPEARVSQEGRPAGLAAAGPGTAAAPRARAPGHLADPRRTSGLVLAVFIAPALLIYAGLTAYPAFRTIFDSFYTIEGLERVPVGLANYRALLADETFWIAVRNTFVWAFVAPLLDVATGLLLALALYAGVPFGRFLRVAWFAPVLLSYVVVAILWMWLYNYDWGVVNVALRGLGLGALTRSWLGDPSTALAALIVTHAWKWAGFNMVVCLAAIHSLPSEVLEASELDNCGWGAKLRHIIVPMLRPTLLNLYVLAFIGKMKVFDLVWIMTGGGPLWATETVSTYVYKRAFNWNTFDLGYPSAIATVWFGVVCAAVILLNRVFRARERLEY</sequence>
<feature type="compositionally biased region" description="Low complexity" evidence="8">
    <location>
        <begin position="11"/>
        <end position="33"/>
    </location>
</feature>
<dbReference type="PANTHER" id="PTHR30193:SF37">
    <property type="entry name" value="INNER MEMBRANE ABC TRANSPORTER PERMEASE PROTEIN YCJO"/>
    <property type="match status" value="1"/>
</dbReference>
<feature type="transmembrane region" description="Helical" evidence="7">
    <location>
        <begin position="106"/>
        <end position="127"/>
    </location>
</feature>
<keyword evidence="3" id="KW-1003">Cell membrane</keyword>
<accession>A0ABQ4RAD2</accession>
<evidence type="ECO:0000256" key="1">
    <source>
        <dbReference type="ARBA" id="ARBA00004651"/>
    </source>
</evidence>
<dbReference type="Proteomes" id="UP001055167">
    <property type="component" value="Unassembled WGS sequence"/>
</dbReference>
<evidence type="ECO:0000256" key="7">
    <source>
        <dbReference type="RuleBase" id="RU363032"/>
    </source>
</evidence>
<reference evidence="10" key="2">
    <citation type="submission" date="2021-08" db="EMBL/GenBank/DDBJ databases">
        <authorList>
            <person name="Tani A."/>
            <person name="Ola A."/>
            <person name="Ogura Y."/>
            <person name="Katsura K."/>
            <person name="Hayashi T."/>
        </authorList>
    </citation>
    <scope>NUCLEOTIDE SEQUENCE</scope>
    <source>
        <strain evidence="10">KCTC 52305</strain>
    </source>
</reference>
<keyword evidence="5 7" id="KW-1133">Transmembrane helix</keyword>
<name>A0ABQ4RAD2_9HYPH</name>
<evidence type="ECO:0000256" key="2">
    <source>
        <dbReference type="ARBA" id="ARBA00022448"/>
    </source>
</evidence>
<dbReference type="SUPFAM" id="SSF161098">
    <property type="entry name" value="MetI-like"/>
    <property type="match status" value="1"/>
</dbReference>
<dbReference type="RefSeq" id="WP_128560778.1">
    <property type="nucleotide sequence ID" value="NZ_BPQH01000034.1"/>
</dbReference>
<evidence type="ECO:0000256" key="3">
    <source>
        <dbReference type="ARBA" id="ARBA00022475"/>
    </source>
</evidence>
<gene>
    <name evidence="10" type="primary">lacF</name>
    <name evidence="10" type="ORF">OPKNFCMD_6439</name>
</gene>
<feature type="transmembrane region" description="Helical" evidence="7">
    <location>
        <begin position="298"/>
        <end position="318"/>
    </location>
</feature>
<dbReference type="CDD" id="cd06261">
    <property type="entry name" value="TM_PBP2"/>
    <property type="match status" value="1"/>
</dbReference>
<evidence type="ECO:0000313" key="10">
    <source>
        <dbReference type="EMBL" id="GJD53662.1"/>
    </source>
</evidence>
<evidence type="ECO:0000256" key="6">
    <source>
        <dbReference type="ARBA" id="ARBA00023136"/>
    </source>
</evidence>
<keyword evidence="4 7" id="KW-0812">Transmembrane</keyword>
<keyword evidence="11" id="KW-1185">Reference proteome</keyword>
<dbReference type="InterPro" id="IPR000515">
    <property type="entry name" value="MetI-like"/>
</dbReference>
<feature type="transmembrane region" description="Helical" evidence="7">
    <location>
        <begin position="44"/>
        <end position="66"/>
    </location>
</feature>
<comment type="similarity">
    <text evidence="7">Belongs to the binding-protein-dependent transport system permease family.</text>
</comment>